<evidence type="ECO:0000313" key="3">
    <source>
        <dbReference type="EMBL" id="NEM98357.1"/>
    </source>
</evidence>
<dbReference type="Proteomes" id="UP000474777">
    <property type="component" value="Unassembled WGS sequence"/>
</dbReference>
<feature type="domain" description="HTH cro/C1-type" evidence="2">
    <location>
        <begin position="6"/>
        <end position="60"/>
    </location>
</feature>
<dbReference type="Gene3D" id="1.10.260.40">
    <property type="entry name" value="lambda repressor-like DNA-binding domains"/>
    <property type="match status" value="1"/>
</dbReference>
<dbReference type="PANTHER" id="PTHR46558:SF4">
    <property type="entry name" value="DNA-BIDING PHAGE PROTEIN"/>
    <property type="match status" value="1"/>
</dbReference>
<evidence type="ECO:0000256" key="1">
    <source>
        <dbReference type="ARBA" id="ARBA00023125"/>
    </source>
</evidence>
<reference evidence="3 4" key="1">
    <citation type="submission" date="2020-02" db="EMBL/GenBank/DDBJ databases">
        <authorList>
            <person name="Kim M.K."/>
        </authorList>
    </citation>
    <scope>NUCLEOTIDE SEQUENCE [LARGE SCALE GENOMIC DNA]</scope>
    <source>
        <strain evidence="3 4">BT327</strain>
    </source>
</reference>
<sequence>MITNAIRLHRLSKNYTQEYMAFRLGISQKAYSKLEAGITKLTVERLLEIASILELNTDAILNSSDPIKSYDSEHVI</sequence>
<dbReference type="InterPro" id="IPR010982">
    <property type="entry name" value="Lambda_DNA-bd_dom_sf"/>
</dbReference>
<protein>
    <submittedName>
        <fullName evidence="3">Helix-turn-helix transcriptional regulator</fullName>
    </submittedName>
</protein>
<dbReference type="PANTHER" id="PTHR46558">
    <property type="entry name" value="TRACRIPTIONAL REGULATORY PROTEIN-RELATED-RELATED"/>
    <property type="match status" value="1"/>
</dbReference>
<dbReference type="AlphaFoldDB" id="A0A6B3LXZ9"/>
<keyword evidence="4" id="KW-1185">Reference proteome</keyword>
<accession>A0A6B3LXZ9</accession>
<proteinExistence type="predicted"/>
<gene>
    <name evidence="3" type="ORF">GXP69_11680</name>
</gene>
<dbReference type="CDD" id="cd00093">
    <property type="entry name" value="HTH_XRE"/>
    <property type="match status" value="1"/>
</dbReference>
<dbReference type="EMBL" id="JAAGWD010000005">
    <property type="protein sequence ID" value="NEM98357.1"/>
    <property type="molecule type" value="Genomic_DNA"/>
</dbReference>
<name>A0A6B3LXZ9_9BACT</name>
<organism evidence="3 4">
    <name type="scientific">Pontibacter burrus</name>
    <dbReference type="NCBI Taxonomy" id="2704466"/>
    <lineage>
        <taxon>Bacteria</taxon>
        <taxon>Pseudomonadati</taxon>
        <taxon>Bacteroidota</taxon>
        <taxon>Cytophagia</taxon>
        <taxon>Cytophagales</taxon>
        <taxon>Hymenobacteraceae</taxon>
        <taxon>Pontibacter</taxon>
    </lineage>
</organism>
<dbReference type="InterPro" id="IPR001387">
    <property type="entry name" value="Cro/C1-type_HTH"/>
</dbReference>
<dbReference type="PROSITE" id="PS50943">
    <property type="entry name" value="HTH_CROC1"/>
    <property type="match status" value="1"/>
</dbReference>
<dbReference type="Pfam" id="PF01381">
    <property type="entry name" value="HTH_3"/>
    <property type="match status" value="1"/>
</dbReference>
<keyword evidence="1" id="KW-0238">DNA-binding</keyword>
<evidence type="ECO:0000313" key="4">
    <source>
        <dbReference type="Proteomes" id="UP000474777"/>
    </source>
</evidence>
<dbReference type="GO" id="GO:0003677">
    <property type="term" value="F:DNA binding"/>
    <property type="evidence" value="ECO:0007669"/>
    <property type="project" value="UniProtKB-KW"/>
</dbReference>
<evidence type="ECO:0000259" key="2">
    <source>
        <dbReference type="PROSITE" id="PS50943"/>
    </source>
</evidence>
<dbReference type="SMART" id="SM00530">
    <property type="entry name" value="HTH_XRE"/>
    <property type="match status" value="1"/>
</dbReference>
<comment type="caution">
    <text evidence="3">The sequence shown here is derived from an EMBL/GenBank/DDBJ whole genome shotgun (WGS) entry which is preliminary data.</text>
</comment>
<dbReference type="SUPFAM" id="SSF47413">
    <property type="entry name" value="lambda repressor-like DNA-binding domains"/>
    <property type="match status" value="1"/>
</dbReference>
<dbReference type="RefSeq" id="WP_163915261.1">
    <property type="nucleotide sequence ID" value="NZ_JAAGWD010000005.1"/>
</dbReference>